<dbReference type="Gene3D" id="3.40.50.2300">
    <property type="match status" value="1"/>
</dbReference>
<dbReference type="EMBL" id="JAFKDB010000015">
    <property type="protein sequence ID" value="MBN7770177.1"/>
    <property type="molecule type" value="Genomic_DNA"/>
</dbReference>
<dbReference type="SUPFAM" id="SSF52172">
    <property type="entry name" value="CheY-like"/>
    <property type="match status" value="1"/>
</dbReference>
<evidence type="ECO:0000256" key="1">
    <source>
        <dbReference type="ARBA" id="ARBA00022553"/>
    </source>
</evidence>
<dbReference type="InterPro" id="IPR011006">
    <property type="entry name" value="CheY-like_superfamily"/>
</dbReference>
<evidence type="ECO:0000313" key="5">
    <source>
        <dbReference type="Proteomes" id="UP000664344"/>
    </source>
</evidence>
<dbReference type="PANTHER" id="PTHR44591:SF3">
    <property type="entry name" value="RESPONSE REGULATORY DOMAIN-CONTAINING PROTEIN"/>
    <property type="match status" value="1"/>
</dbReference>
<dbReference type="PROSITE" id="PS50110">
    <property type="entry name" value="RESPONSE_REGULATORY"/>
    <property type="match status" value="1"/>
</dbReference>
<proteinExistence type="predicted"/>
<organism evidence="4 5">
    <name type="scientific">Marinobacter daepoensis</name>
    <dbReference type="NCBI Taxonomy" id="262077"/>
    <lineage>
        <taxon>Bacteria</taxon>
        <taxon>Pseudomonadati</taxon>
        <taxon>Pseudomonadota</taxon>
        <taxon>Gammaproteobacteria</taxon>
        <taxon>Pseudomonadales</taxon>
        <taxon>Marinobacteraceae</taxon>
        <taxon>Marinobacter</taxon>
    </lineage>
</organism>
<dbReference type="Pfam" id="PF00072">
    <property type="entry name" value="Response_reg"/>
    <property type="match status" value="1"/>
</dbReference>
<dbReference type="SMART" id="SM00448">
    <property type="entry name" value="REC"/>
    <property type="match status" value="1"/>
</dbReference>
<dbReference type="Proteomes" id="UP000664344">
    <property type="component" value="Unassembled WGS sequence"/>
</dbReference>
<gene>
    <name evidence="4" type="ORF">JYP53_09740</name>
</gene>
<reference evidence="4 5" key="1">
    <citation type="submission" date="2021-02" db="EMBL/GenBank/DDBJ databases">
        <title>PHA producing bacteria isolated from coastal sediment in Guangdong, Shenzhen.</title>
        <authorList>
            <person name="Zheng W."/>
            <person name="Yu S."/>
            <person name="Huang Y."/>
        </authorList>
    </citation>
    <scope>NUCLEOTIDE SEQUENCE [LARGE SCALE GENOMIC DNA]</scope>
    <source>
        <strain evidence="4 5">TN21-5</strain>
    </source>
</reference>
<protein>
    <submittedName>
        <fullName evidence="4">Response regulator</fullName>
    </submittedName>
</protein>
<dbReference type="RefSeq" id="WP_029654558.1">
    <property type="nucleotide sequence ID" value="NZ_JAFKDB010000015.1"/>
</dbReference>
<dbReference type="InterPro" id="IPR001789">
    <property type="entry name" value="Sig_transdc_resp-reg_receiver"/>
</dbReference>
<sequence length="130" mass="13973">MKQLPERVLYVEDDADIRSVAELALADVGGFCVCLCASGQEALAQIDDFGPDLVLLDVMMPGMDGPQTLQALKQRPRGLDVPVVFMTARLQPSEIEEYRALGAIGVIPKPFDPMTLADDIRALLASVSTG</sequence>
<feature type="domain" description="Response regulatory" evidence="3">
    <location>
        <begin position="7"/>
        <end position="124"/>
    </location>
</feature>
<evidence type="ECO:0000313" key="4">
    <source>
        <dbReference type="EMBL" id="MBN7770177.1"/>
    </source>
</evidence>
<evidence type="ECO:0000259" key="3">
    <source>
        <dbReference type="PROSITE" id="PS50110"/>
    </source>
</evidence>
<feature type="modified residue" description="4-aspartylphosphate" evidence="2">
    <location>
        <position position="57"/>
    </location>
</feature>
<accession>A0ABS3BEJ6</accession>
<dbReference type="InterPro" id="IPR050595">
    <property type="entry name" value="Bact_response_regulator"/>
</dbReference>
<dbReference type="PANTHER" id="PTHR44591">
    <property type="entry name" value="STRESS RESPONSE REGULATOR PROTEIN 1"/>
    <property type="match status" value="1"/>
</dbReference>
<keyword evidence="1 2" id="KW-0597">Phosphoprotein</keyword>
<evidence type="ECO:0000256" key="2">
    <source>
        <dbReference type="PROSITE-ProRule" id="PRU00169"/>
    </source>
</evidence>
<name>A0ABS3BEJ6_9GAMM</name>
<comment type="caution">
    <text evidence="4">The sequence shown here is derived from an EMBL/GenBank/DDBJ whole genome shotgun (WGS) entry which is preliminary data.</text>
</comment>
<keyword evidence="5" id="KW-1185">Reference proteome</keyword>